<dbReference type="InterPro" id="IPR051313">
    <property type="entry name" value="Bact_iron-sidero_bind"/>
</dbReference>
<dbReference type="Proteomes" id="UP000295793">
    <property type="component" value="Unassembled WGS sequence"/>
</dbReference>
<evidence type="ECO:0000256" key="2">
    <source>
        <dbReference type="ARBA" id="ARBA00008814"/>
    </source>
</evidence>
<evidence type="ECO:0000256" key="5">
    <source>
        <dbReference type="ARBA" id="ARBA00022729"/>
    </source>
</evidence>
<feature type="coiled-coil region" evidence="6">
    <location>
        <begin position="141"/>
        <end position="168"/>
    </location>
</feature>
<keyword evidence="3" id="KW-0813">Transport</keyword>
<keyword evidence="10" id="KW-1185">Reference proteome</keyword>
<keyword evidence="4" id="KW-0410">Iron transport</keyword>
<evidence type="ECO:0000259" key="8">
    <source>
        <dbReference type="PROSITE" id="PS50983"/>
    </source>
</evidence>
<dbReference type="InterPro" id="IPR033870">
    <property type="entry name" value="FatB"/>
</dbReference>
<dbReference type="PROSITE" id="PS50983">
    <property type="entry name" value="FE_B12_PBP"/>
    <property type="match status" value="1"/>
</dbReference>
<comment type="subcellular location">
    <subcellularLocation>
        <location evidence="1">Cell envelope</location>
    </subcellularLocation>
</comment>
<keyword evidence="6" id="KW-0175">Coiled coil</keyword>
<keyword evidence="4" id="KW-0408">Iron</keyword>
<evidence type="ECO:0000256" key="6">
    <source>
        <dbReference type="SAM" id="Coils"/>
    </source>
</evidence>
<dbReference type="RefSeq" id="WP_132703897.1">
    <property type="nucleotide sequence ID" value="NZ_SLZR01000025.1"/>
</dbReference>
<evidence type="ECO:0000313" key="10">
    <source>
        <dbReference type="Proteomes" id="UP000295793"/>
    </source>
</evidence>
<feature type="signal peptide" evidence="7">
    <location>
        <begin position="1"/>
        <end position="22"/>
    </location>
</feature>
<comment type="caution">
    <text evidence="9">The sequence shown here is derived from an EMBL/GenBank/DDBJ whole genome shotgun (WGS) entry which is preliminary data.</text>
</comment>
<dbReference type="InterPro" id="IPR002491">
    <property type="entry name" value="ABC_transptr_periplasmic_BD"/>
</dbReference>
<evidence type="ECO:0000256" key="4">
    <source>
        <dbReference type="ARBA" id="ARBA00022496"/>
    </source>
</evidence>
<dbReference type="CDD" id="cd01140">
    <property type="entry name" value="FatB"/>
    <property type="match status" value="1"/>
</dbReference>
<dbReference type="GO" id="GO:0030288">
    <property type="term" value="C:outer membrane-bounded periplasmic space"/>
    <property type="evidence" value="ECO:0007669"/>
    <property type="project" value="TreeGrafter"/>
</dbReference>
<evidence type="ECO:0000256" key="1">
    <source>
        <dbReference type="ARBA" id="ARBA00004196"/>
    </source>
</evidence>
<dbReference type="AlphaFoldDB" id="A0A4R3HUK9"/>
<sequence>MIKLKTAGLAVTFAALLPLAQAKTVTHAQGTTEIDAVPEKIIALDLAAVDTLNTLGVEITGLPKPHAYDYLEKFTGDQYTSVGSFWEPDFETIAALQPDLIVIGGRSQKQYKAMSKIAPTVDATVWNEPFLDQFYSVTEMLADSVDKSAQAEAELAAIKARVEQIKTAPQNNKNALFILTSGGKISAFGPGSRFGWIHDELGIEPTVKDVETETHGDPISFEFLQKVNPDMIFVMDRDAAIGQDSQAAKALLDNELVHQLTAYKNDDITFLNGYSWYMVAYGLTAMNNMLDEIETALGIDQ</sequence>
<dbReference type="Gene3D" id="3.40.50.1980">
    <property type="entry name" value="Nitrogenase molybdenum iron protein domain"/>
    <property type="match status" value="2"/>
</dbReference>
<dbReference type="SUPFAM" id="SSF53807">
    <property type="entry name" value="Helical backbone' metal receptor"/>
    <property type="match status" value="1"/>
</dbReference>
<keyword evidence="5 7" id="KW-0732">Signal</keyword>
<evidence type="ECO:0000256" key="3">
    <source>
        <dbReference type="ARBA" id="ARBA00022448"/>
    </source>
</evidence>
<proteinExistence type="inferred from homology"/>
<evidence type="ECO:0000256" key="7">
    <source>
        <dbReference type="SAM" id="SignalP"/>
    </source>
</evidence>
<gene>
    <name evidence="9" type="ORF">BCF53_12526</name>
</gene>
<accession>A0A4R3HUK9</accession>
<keyword evidence="4" id="KW-0406">Ion transport</keyword>
<organism evidence="9 10">
    <name type="scientific">Reinekea marinisedimentorum</name>
    <dbReference type="NCBI Taxonomy" id="230495"/>
    <lineage>
        <taxon>Bacteria</taxon>
        <taxon>Pseudomonadati</taxon>
        <taxon>Pseudomonadota</taxon>
        <taxon>Gammaproteobacteria</taxon>
        <taxon>Oceanospirillales</taxon>
        <taxon>Saccharospirillaceae</taxon>
        <taxon>Reinekea</taxon>
    </lineage>
</organism>
<reference evidence="9 10" key="1">
    <citation type="submission" date="2019-03" db="EMBL/GenBank/DDBJ databases">
        <title>Genomic Encyclopedia of Archaeal and Bacterial Type Strains, Phase II (KMG-II): from individual species to whole genera.</title>
        <authorList>
            <person name="Goeker M."/>
        </authorList>
    </citation>
    <scope>NUCLEOTIDE SEQUENCE [LARGE SCALE GENOMIC DNA]</scope>
    <source>
        <strain evidence="9 10">DSM 15388</strain>
    </source>
</reference>
<dbReference type="OrthoDB" id="9793175at2"/>
<comment type="similarity">
    <text evidence="2">Belongs to the bacterial solute-binding protein 8 family.</text>
</comment>
<dbReference type="PANTHER" id="PTHR30532:SF28">
    <property type="entry name" value="PETROBACTIN-BINDING PROTEIN YCLQ"/>
    <property type="match status" value="1"/>
</dbReference>
<evidence type="ECO:0000313" key="9">
    <source>
        <dbReference type="EMBL" id="TCS36404.1"/>
    </source>
</evidence>
<dbReference type="EMBL" id="SLZR01000025">
    <property type="protein sequence ID" value="TCS36404.1"/>
    <property type="molecule type" value="Genomic_DNA"/>
</dbReference>
<dbReference type="PANTHER" id="PTHR30532">
    <property type="entry name" value="IRON III DICITRATE-BINDING PERIPLASMIC PROTEIN"/>
    <property type="match status" value="1"/>
</dbReference>
<protein>
    <submittedName>
        <fullName evidence="9">Iron complex transport system substrate-binding protein</fullName>
    </submittedName>
</protein>
<feature type="domain" description="Fe/B12 periplasmic-binding" evidence="8">
    <location>
        <begin position="40"/>
        <end position="301"/>
    </location>
</feature>
<dbReference type="GO" id="GO:1901678">
    <property type="term" value="P:iron coordination entity transport"/>
    <property type="evidence" value="ECO:0007669"/>
    <property type="project" value="UniProtKB-ARBA"/>
</dbReference>
<feature type="chain" id="PRO_5020657766" evidence="7">
    <location>
        <begin position="23"/>
        <end position="301"/>
    </location>
</feature>
<dbReference type="Pfam" id="PF01497">
    <property type="entry name" value="Peripla_BP_2"/>
    <property type="match status" value="1"/>
</dbReference>
<name>A0A4R3HUK9_9GAMM</name>